<dbReference type="InterPro" id="IPR027417">
    <property type="entry name" value="P-loop_NTPase"/>
</dbReference>
<dbReference type="Proteomes" id="UP001596147">
    <property type="component" value="Unassembled WGS sequence"/>
</dbReference>
<comment type="caution">
    <text evidence="1">The sequence shown here is derived from an EMBL/GenBank/DDBJ whole genome shotgun (WGS) entry which is preliminary data.</text>
</comment>
<dbReference type="SUPFAM" id="SSF52540">
    <property type="entry name" value="P-loop containing nucleoside triphosphate hydrolases"/>
    <property type="match status" value="1"/>
</dbReference>
<evidence type="ECO:0000313" key="2">
    <source>
        <dbReference type="Proteomes" id="UP001596147"/>
    </source>
</evidence>
<name>A0ABW0LMM7_9BACI</name>
<evidence type="ECO:0000313" key="1">
    <source>
        <dbReference type="EMBL" id="MFC5466525.1"/>
    </source>
</evidence>
<proteinExistence type="predicted"/>
<keyword evidence="2" id="KW-1185">Reference proteome</keyword>
<dbReference type="Gene3D" id="3.40.50.300">
    <property type="entry name" value="P-loop containing nucleotide triphosphate hydrolases"/>
    <property type="match status" value="1"/>
</dbReference>
<sequence>MSANILRYFAGGNTAKGFYNLYDSNLAGLERVFILSGKSKVEKSNIIERLVTKWEDGPYPLEIIHRASDPERVEGFIIRQLGVAVLDGDHPSVVGDEFVGSQWETIDLDQNQLHARLDEKADIIHDIKTKMERAFNNAYAAYAEGLRVHDDWEDIYIGKMDFNKANEVTNGLIAHILPKVNKRNEPATSTDLLIKRRFLGAATPEGPVDFVDNITEGLGKRFFLKGRAGTGKSTLLKKIVAEAKEQGYETEVYHCGFAPESLDMVLVRELGWAVFDSTSPHEYFPSKPNDEIVDMYELTVAPGTDEAFAEEIAKIEAKYREYMAEAKSFLQEAKGFQDQLEDIYREVTDSSHLDEIYQGLDSEIQIIADNTEQK</sequence>
<organism evidence="1 2">
    <name type="scientific">Lederbergia graminis</name>
    <dbReference type="NCBI Taxonomy" id="735518"/>
    <lineage>
        <taxon>Bacteria</taxon>
        <taxon>Bacillati</taxon>
        <taxon>Bacillota</taxon>
        <taxon>Bacilli</taxon>
        <taxon>Bacillales</taxon>
        <taxon>Bacillaceae</taxon>
        <taxon>Lederbergia</taxon>
    </lineage>
</organism>
<gene>
    <name evidence="1" type="ORF">ACFPM4_17520</name>
</gene>
<reference evidence="2" key="1">
    <citation type="journal article" date="2019" name="Int. J. Syst. Evol. Microbiol.">
        <title>The Global Catalogue of Microorganisms (GCM) 10K type strain sequencing project: providing services to taxonomists for standard genome sequencing and annotation.</title>
        <authorList>
            <consortium name="The Broad Institute Genomics Platform"/>
            <consortium name="The Broad Institute Genome Sequencing Center for Infectious Disease"/>
            <person name="Wu L."/>
            <person name="Ma J."/>
        </authorList>
    </citation>
    <scope>NUCLEOTIDE SEQUENCE [LARGE SCALE GENOMIC DNA]</scope>
    <source>
        <strain evidence="2">CGMCC 1.12237</strain>
    </source>
</reference>
<protein>
    <submittedName>
        <fullName evidence="1">Uncharacterized protein</fullName>
    </submittedName>
</protein>
<dbReference type="RefSeq" id="WP_382354693.1">
    <property type="nucleotide sequence ID" value="NZ_JBHSMC010000027.1"/>
</dbReference>
<dbReference type="EMBL" id="JBHSMC010000027">
    <property type="protein sequence ID" value="MFC5466525.1"/>
    <property type="molecule type" value="Genomic_DNA"/>
</dbReference>
<accession>A0ABW0LMM7</accession>